<accession>A0ABV2I8B3</accession>
<sequence length="166" mass="19205">MENDRFNALFRYNFLYDVPNVAAYNYSDRDEPGQRTHILSADFAYDLTKELTIGAKYGFRLSEVKQQIDDPERGTYYTGWENANAHLGIIRADVHVIKKWDFLAEGRVLYTPSSKTTDFGALTGLYRHFGQNMKVGLGYNFGNFSDDLRDQTYDDRGWFINIIGKI</sequence>
<name>A0ABV2I8B3_9HYPH</name>
<evidence type="ECO:0008006" key="3">
    <source>
        <dbReference type="Google" id="ProtNLM"/>
    </source>
</evidence>
<comment type="caution">
    <text evidence="1">The sequence shown here is derived from an EMBL/GenBank/DDBJ whole genome shotgun (WGS) entry which is preliminary data.</text>
</comment>
<keyword evidence="2" id="KW-1185">Reference proteome</keyword>
<dbReference type="EMBL" id="JBEPLY010000002">
    <property type="protein sequence ID" value="MET3598713.1"/>
    <property type="molecule type" value="Genomic_DNA"/>
</dbReference>
<dbReference type="Proteomes" id="UP001549164">
    <property type="component" value="Unassembled WGS sequence"/>
</dbReference>
<dbReference type="RefSeq" id="WP_354433074.1">
    <property type="nucleotide sequence ID" value="NZ_JBEPLY010000002.1"/>
</dbReference>
<evidence type="ECO:0000313" key="2">
    <source>
        <dbReference type="Proteomes" id="UP001549164"/>
    </source>
</evidence>
<proteinExistence type="predicted"/>
<protein>
    <recommendedName>
        <fullName evidence="3">TonB-dependent receptor-like beta-barrel domain-containing protein</fullName>
    </recommendedName>
</protein>
<gene>
    <name evidence="1" type="ORF">ABID12_000640</name>
</gene>
<reference evidence="1 2" key="1">
    <citation type="submission" date="2024-06" db="EMBL/GenBank/DDBJ databases">
        <title>Genomic Encyclopedia of Type Strains, Phase IV (KMG-IV): sequencing the most valuable type-strain genomes for metagenomic binning, comparative biology and taxonomic classification.</title>
        <authorList>
            <person name="Goeker M."/>
        </authorList>
    </citation>
    <scope>NUCLEOTIDE SEQUENCE [LARGE SCALE GENOMIC DNA]</scope>
    <source>
        <strain evidence="1 2">DSM 28102</strain>
    </source>
</reference>
<organism evidence="1 2">
    <name type="scientific">Martelella mangrovi</name>
    <dbReference type="NCBI Taxonomy" id="1397477"/>
    <lineage>
        <taxon>Bacteria</taxon>
        <taxon>Pseudomonadati</taxon>
        <taxon>Pseudomonadota</taxon>
        <taxon>Alphaproteobacteria</taxon>
        <taxon>Hyphomicrobiales</taxon>
        <taxon>Aurantimonadaceae</taxon>
        <taxon>Martelella</taxon>
    </lineage>
</organism>
<evidence type="ECO:0000313" key="1">
    <source>
        <dbReference type="EMBL" id="MET3598713.1"/>
    </source>
</evidence>